<feature type="compositionally biased region" description="Basic and acidic residues" evidence="1">
    <location>
        <begin position="93"/>
        <end position="107"/>
    </location>
</feature>
<evidence type="ECO:0000313" key="3">
    <source>
        <dbReference type="Proteomes" id="UP000308730"/>
    </source>
</evidence>
<sequence length="530" mass="56357">MDINSVVSGIAAIKRHQQAISTDLNELKTSNQQLWQEALAARERHKKHQDTINRILKFLAGVFGHAAGTGQHKSDVSPTSPPRVVIPRKRQRLMIEDSNDPKEHNMQEVEDDQGVRGNAESSYSSVTELPPNYFPNVQAIRPTDTYSRSSTAEPSKASLSNGAAYMPATVPSDPLSPTMQSLTANQTDQGHMWSMFQHMLNSPSSMQKLMQALASQQAYPMANLPDPPHPSSPAPDIPSYPSSSSASSTSQVMMYDPNAYDVSRFHNGPVDNNLAGPMLSALSASLQHEDEHESATALEPLLDNATRLQKSYQDAHDIESDVDALQLSINTLIEGLGLDPNAIVEDHPLHDELGASQGAGGFDPSMSSSSGFAPPGGPSSSSIAPNDTSASTATSPVLEPISADPAPEFDFDNFFNELSARSAASGMQYPDVPSPFGDPGGGGHMDISGSLSNLSPGGDANPEQLAAFLDEVSSDASGPPVVPEEITATSATASGKGKKRKSDVVELLEEVARVNAEDDGDVSPQVKRKR</sequence>
<evidence type="ECO:0000313" key="2">
    <source>
        <dbReference type="EMBL" id="THH31101.1"/>
    </source>
</evidence>
<reference evidence="2 3" key="1">
    <citation type="submission" date="2019-02" db="EMBL/GenBank/DDBJ databases">
        <title>Genome sequencing of the rare red list fungi Antrodiella citrinella (Flaviporus citrinellus).</title>
        <authorList>
            <person name="Buettner E."/>
            <person name="Kellner H."/>
        </authorList>
    </citation>
    <scope>NUCLEOTIDE SEQUENCE [LARGE SCALE GENOMIC DNA]</scope>
    <source>
        <strain evidence="2 3">DSM 108506</strain>
    </source>
</reference>
<organism evidence="2 3">
    <name type="scientific">Antrodiella citrinella</name>
    <dbReference type="NCBI Taxonomy" id="2447956"/>
    <lineage>
        <taxon>Eukaryota</taxon>
        <taxon>Fungi</taxon>
        <taxon>Dikarya</taxon>
        <taxon>Basidiomycota</taxon>
        <taxon>Agaricomycotina</taxon>
        <taxon>Agaricomycetes</taxon>
        <taxon>Polyporales</taxon>
        <taxon>Steccherinaceae</taxon>
        <taxon>Antrodiella</taxon>
    </lineage>
</organism>
<dbReference type="EMBL" id="SGPM01000057">
    <property type="protein sequence ID" value="THH31101.1"/>
    <property type="molecule type" value="Genomic_DNA"/>
</dbReference>
<dbReference type="Proteomes" id="UP000308730">
    <property type="component" value="Unassembled WGS sequence"/>
</dbReference>
<name>A0A4S4N094_9APHY</name>
<feature type="region of interest" description="Disordered" evidence="1">
    <location>
        <begin position="220"/>
        <end position="250"/>
    </location>
</feature>
<feature type="compositionally biased region" description="Low complexity" evidence="1">
    <location>
        <begin position="239"/>
        <end position="250"/>
    </location>
</feature>
<feature type="compositionally biased region" description="Polar residues" evidence="1">
    <location>
        <begin position="386"/>
        <end position="395"/>
    </location>
</feature>
<proteinExistence type="predicted"/>
<accession>A0A4S4N094</accession>
<feature type="region of interest" description="Disordered" evidence="1">
    <location>
        <begin position="93"/>
        <end position="135"/>
    </location>
</feature>
<comment type="caution">
    <text evidence="2">The sequence shown here is derived from an EMBL/GenBank/DDBJ whole genome shotgun (WGS) entry which is preliminary data.</text>
</comment>
<evidence type="ECO:0000256" key="1">
    <source>
        <dbReference type="SAM" id="MobiDB-lite"/>
    </source>
</evidence>
<dbReference type="AlphaFoldDB" id="A0A4S4N094"/>
<feature type="compositionally biased region" description="Pro residues" evidence="1">
    <location>
        <begin position="225"/>
        <end position="238"/>
    </location>
</feature>
<dbReference type="OrthoDB" id="60033at2759"/>
<protein>
    <submittedName>
        <fullName evidence="2">Uncharacterized protein</fullName>
    </submittedName>
</protein>
<feature type="region of interest" description="Disordered" evidence="1">
    <location>
        <begin position="426"/>
        <end position="502"/>
    </location>
</feature>
<feature type="compositionally biased region" description="Low complexity" evidence="1">
    <location>
        <begin position="362"/>
        <end position="385"/>
    </location>
</feature>
<gene>
    <name evidence="2" type="ORF">EUX98_g3065</name>
</gene>
<keyword evidence="3" id="KW-1185">Reference proteome</keyword>
<feature type="region of interest" description="Disordered" evidence="1">
    <location>
        <begin position="351"/>
        <end position="409"/>
    </location>
</feature>